<evidence type="ECO:0000313" key="8">
    <source>
        <dbReference type="EMBL" id="MBG0769393.1"/>
    </source>
</evidence>
<evidence type="ECO:0000313" key="12">
    <source>
        <dbReference type="Proteomes" id="UP000558015"/>
    </source>
</evidence>
<evidence type="ECO:0000313" key="7">
    <source>
        <dbReference type="EMBL" id="MBB6497586.1"/>
    </source>
</evidence>
<dbReference type="EMBL" id="JAFBBC010000002">
    <property type="protein sequence ID" value="MBM7409919.1"/>
    <property type="molecule type" value="Genomic_DNA"/>
</dbReference>
<dbReference type="AlphaFoldDB" id="A0A2L1CBN8"/>
<name>A0A2L1CBN8_METMI</name>
<dbReference type="RefSeq" id="WP_104837864.1">
    <property type="nucleotide sequence ID" value="NZ_BAAABJ010000001.1"/>
</dbReference>
<protein>
    <submittedName>
        <fullName evidence="2">Putative Zn finger protein</fullName>
    </submittedName>
</protein>
<evidence type="ECO:0000313" key="16">
    <source>
        <dbReference type="Proteomes" id="UP000584706"/>
    </source>
</evidence>
<sequence length="119" mass="13896">MENWKLSHTTKCYSCGKIADQIIEIYPNQALVKCSNCNATRYYVIKKADIEDENSLKEEVGVKRKYDNWVLQKDIDCARCGHFGPQDILITENGIYVRCRHCGFTRYYRYHIHDPVGGK</sequence>
<dbReference type="EMBL" id="JACDUH010000004">
    <property type="protein sequence ID" value="MBA2852025.1"/>
    <property type="molecule type" value="Genomic_DNA"/>
</dbReference>
<dbReference type="EMBL" id="JACDUN010000001">
    <property type="protein sequence ID" value="MBA2859023.1"/>
    <property type="molecule type" value="Genomic_DNA"/>
</dbReference>
<reference evidence="1" key="2">
    <citation type="submission" date="2018-02" db="EMBL/GenBank/DDBJ databases">
        <title>Complete genome sequence of the Methanococcus maripaludis type strain JJ (DSM 2067), a model for selenoprotein synthesis in Archaea.</title>
        <authorList>
            <person name="Poehlein A."/>
            <person name="Heym D."/>
            <person name="Quitzke V."/>
            <person name="Fersch J."/>
            <person name="Daniel R."/>
            <person name="Rother M."/>
        </authorList>
    </citation>
    <scope>NUCLEOTIDE SEQUENCE [LARGE SCALE GENOMIC DNA]</scope>
    <source>
        <strain evidence="1">DSM 2067</strain>
    </source>
</reference>
<evidence type="ECO:0000313" key="14">
    <source>
        <dbReference type="Proteomes" id="UP000567099"/>
    </source>
</evidence>
<evidence type="ECO:0000313" key="6">
    <source>
        <dbReference type="EMBL" id="MBB6068209.1"/>
    </source>
</evidence>
<accession>A0A2L1CBN8</accession>
<evidence type="ECO:0000313" key="10">
    <source>
        <dbReference type="EMBL" id="MBP2219249.1"/>
    </source>
</evidence>
<evidence type="ECO:0000313" key="4">
    <source>
        <dbReference type="EMBL" id="MBA2859023.1"/>
    </source>
</evidence>
<evidence type="ECO:0000313" key="17">
    <source>
        <dbReference type="Proteomes" id="UP000590564"/>
    </source>
</evidence>
<proteinExistence type="predicted"/>
<reference evidence="8" key="4">
    <citation type="submission" date="2020-07" db="EMBL/GenBank/DDBJ databases">
        <title>Severe corrosion of carbon steel in oil field produced water can be linked to methanogenic archaea containing a special type of NiFe hydrogenase.</title>
        <authorList>
            <person name="Lahme S."/>
            <person name="Mand J."/>
            <person name="Longwell J."/>
            <person name="Smith R."/>
            <person name="Enning D."/>
        </authorList>
    </citation>
    <scope>NUCLEOTIDE SEQUENCE</scope>
    <source>
        <strain evidence="8">MIC098Bin5</strain>
    </source>
</reference>
<evidence type="ECO:0000313" key="9">
    <source>
        <dbReference type="EMBL" id="MBM7409919.1"/>
    </source>
</evidence>
<dbReference type="Proteomes" id="UP000584706">
    <property type="component" value="Unassembled WGS sequence"/>
</dbReference>
<dbReference type="Proteomes" id="UP000558015">
    <property type="component" value="Unassembled WGS sequence"/>
</dbReference>
<reference evidence="12 13" key="3">
    <citation type="submission" date="2020-07" db="EMBL/GenBank/DDBJ databases">
        <title>Genomic Encyclopedia of Type Strains, Phase IV (KMG-V): Genome sequencing to study the core and pangenomes of soil and plant-associated prokaryotes.</title>
        <authorList>
            <person name="Whitman W."/>
        </authorList>
    </citation>
    <scope>NUCLEOTIDE SEQUENCE [LARGE SCALE GENOMIC DNA]</scope>
    <source>
        <strain evidence="3 13">A1</strain>
        <strain evidence="2 15">A5</strain>
        <strain evidence="4 12">C12</strain>
        <strain evidence="5 14">C13</strain>
        <strain evidence="7 17">D1</strain>
        <strain evidence="6 16">DSM 7078</strain>
        <strain evidence="9">RC</strain>
    </source>
</reference>
<dbReference type="Proteomes" id="UP000742560">
    <property type="component" value="Unassembled WGS sequence"/>
</dbReference>
<evidence type="ECO:0000313" key="2">
    <source>
        <dbReference type="EMBL" id="MBA2845969.1"/>
    </source>
</evidence>
<dbReference type="GeneID" id="41278598"/>
<evidence type="ECO:0000313" key="13">
    <source>
        <dbReference type="Proteomes" id="UP000564425"/>
    </source>
</evidence>
<evidence type="ECO:0000313" key="11">
    <source>
        <dbReference type="Proteomes" id="UP000239462"/>
    </source>
</evidence>
<dbReference type="EMBL" id="JAGINF010000002">
    <property type="protein sequence ID" value="MBP2219249.1"/>
    <property type="molecule type" value="Genomic_DNA"/>
</dbReference>
<dbReference type="Proteomes" id="UP000722095">
    <property type="component" value="Unassembled WGS sequence"/>
</dbReference>
<dbReference type="Proteomes" id="UP000714405">
    <property type="component" value="Unassembled WGS sequence"/>
</dbReference>
<dbReference type="EMBL" id="CP026606">
    <property type="protein sequence ID" value="AVB76316.1"/>
    <property type="molecule type" value="Genomic_DNA"/>
</dbReference>
<dbReference type="EMBL" id="JACHED010000004">
    <property type="protein sequence ID" value="MBB6497586.1"/>
    <property type="molecule type" value="Genomic_DNA"/>
</dbReference>
<dbReference type="KEGG" id="mmad:MMJJ_09070"/>
<dbReference type="Proteomes" id="UP000590564">
    <property type="component" value="Unassembled WGS sequence"/>
</dbReference>
<organism evidence="1 11">
    <name type="scientific">Methanococcus maripaludis</name>
    <name type="common">Methanococcus deltae</name>
    <dbReference type="NCBI Taxonomy" id="39152"/>
    <lineage>
        <taxon>Archaea</taxon>
        <taxon>Methanobacteriati</taxon>
        <taxon>Methanobacteriota</taxon>
        <taxon>Methanomada group</taxon>
        <taxon>Methanococci</taxon>
        <taxon>Methanococcales</taxon>
        <taxon>Methanococcaceae</taxon>
        <taxon>Methanococcus</taxon>
    </lineage>
</organism>
<evidence type="ECO:0000313" key="3">
    <source>
        <dbReference type="EMBL" id="MBA2852025.1"/>
    </source>
</evidence>
<dbReference type="Proteomes" id="UP000567099">
    <property type="component" value="Unassembled WGS sequence"/>
</dbReference>
<evidence type="ECO:0000313" key="5">
    <source>
        <dbReference type="EMBL" id="MBA2864875.1"/>
    </source>
</evidence>
<dbReference type="EMBL" id="JACCQJ010000002">
    <property type="protein sequence ID" value="MBG0769393.1"/>
    <property type="molecule type" value="Genomic_DNA"/>
</dbReference>
<evidence type="ECO:0000313" key="15">
    <source>
        <dbReference type="Proteomes" id="UP000571854"/>
    </source>
</evidence>
<dbReference type="Proteomes" id="UP000564425">
    <property type="component" value="Unassembled WGS sequence"/>
</dbReference>
<dbReference type="EMBL" id="JACDUJ010000001">
    <property type="protein sequence ID" value="MBA2845969.1"/>
    <property type="molecule type" value="Genomic_DNA"/>
</dbReference>
<reference evidence="11" key="1">
    <citation type="journal article" date="2018" name="Genome Announc.">
        <title>Complete Genome Sequence of the Methanococcus maripaludis Type Strain JJ (DSM 2067), a Model for Selenoprotein Synthesis in Archaea.</title>
        <authorList>
            <person name="Poehlein A."/>
            <person name="Heym D."/>
            <person name="Quitzke V."/>
            <person name="Fersch J."/>
            <person name="Daniel R."/>
            <person name="Rother M."/>
        </authorList>
    </citation>
    <scope>NUCLEOTIDE SEQUENCE [LARGE SCALE GENOMIC DNA]</scope>
    <source>
        <strain evidence="11">DSM 2067</strain>
    </source>
</reference>
<gene>
    <name evidence="8" type="ORF">H0S71_05790</name>
    <name evidence="9" type="ORF">HNP85_001614</name>
    <name evidence="3" type="ORF">HNP86_002188</name>
    <name evidence="2" type="ORF">HNP88_000153</name>
    <name evidence="4" type="ORF">HNP93_001724</name>
    <name evidence="5" type="ORF">HNP94_001903</name>
    <name evidence="7" type="ORF">HNP96_001634</name>
    <name evidence="6" type="ORF">HNP97_001722</name>
    <name evidence="10" type="ORF">J2745_000726</name>
    <name evidence="1" type="ORF">MMJJ_09070</name>
</gene>
<dbReference type="EMBL" id="JACHIQ010000003">
    <property type="protein sequence ID" value="MBB6068209.1"/>
    <property type="molecule type" value="Genomic_DNA"/>
</dbReference>
<dbReference type="Proteomes" id="UP000239462">
    <property type="component" value="Chromosome"/>
</dbReference>
<dbReference type="EMBL" id="JACDUO010000003">
    <property type="protein sequence ID" value="MBA2864875.1"/>
    <property type="molecule type" value="Genomic_DNA"/>
</dbReference>
<evidence type="ECO:0000313" key="1">
    <source>
        <dbReference type="EMBL" id="AVB76316.1"/>
    </source>
</evidence>
<dbReference type="Proteomes" id="UP000571854">
    <property type="component" value="Unassembled WGS sequence"/>
</dbReference>
<reference evidence="10" key="5">
    <citation type="submission" date="2021-03" db="EMBL/GenBank/DDBJ databases">
        <title>Genomic Encyclopedia of Type Strains, Phase IV (KMG-IV): sequencing the most valuable type-strain genomes for metagenomic binning, comparative biology and taxonomic classification.</title>
        <authorList>
            <person name="Goeker M."/>
        </authorList>
    </citation>
    <scope>NUCLEOTIDE SEQUENCE</scope>
    <source>
        <strain evidence="10">DSM 2771</strain>
    </source>
</reference>